<dbReference type="InterPro" id="IPR006089">
    <property type="entry name" value="Acyl-CoA_DH_CS"/>
</dbReference>
<dbReference type="Gene3D" id="2.40.110.10">
    <property type="entry name" value="Butyryl-CoA Dehydrogenase, subunit A, domain 2"/>
    <property type="match status" value="1"/>
</dbReference>
<dbReference type="PANTHER" id="PTHR48083:SF28">
    <property type="entry name" value="ACYL-COA DEHYDROGENASE FAMILY PROTEIN (AFU_ORTHOLOGUE AFUA_6G10880)-RELATED"/>
    <property type="match status" value="1"/>
</dbReference>
<dbReference type="Gene3D" id="1.10.540.10">
    <property type="entry name" value="Acyl-CoA dehydrogenase/oxidase, N-terminal domain"/>
    <property type="match status" value="1"/>
</dbReference>
<dbReference type="Gene3D" id="3.10.120.10">
    <property type="entry name" value="Cytochrome b5-like heme/steroid binding domain"/>
    <property type="match status" value="1"/>
</dbReference>
<dbReference type="GO" id="GO:0033539">
    <property type="term" value="P:fatty acid beta-oxidation using acyl-CoA dehydrogenase"/>
    <property type="evidence" value="ECO:0007669"/>
    <property type="project" value="TreeGrafter"/>
</dbReference>
<keyword evidence="5" id="KW-0274">FAD</keyword>
<dbReference type="SUPFAM" id="SSF47203">
    <property type="entry name" value="Acyl-CoA dehydrogenase C-terminal domain-like"/>
    <property type="match status" value="1"/>
</dbReference>
<dbReference type="InterPro" id="IPR058535">
    <property type="entry name" value="MafB19-deam"/>
</dbReference>
<proteinExistence type="inferred from homology"/>
<dbReference type="GO" id="GO:0003995">
    <property type="term" value="F:acyl-CoA dehydrogenase activity"/>
    <property type="evidence" value="ECO:0007669"/>
    <property type="project" value="InterPro"/>
</dbReference>
<dbReference type="InterPro" id="IPR006091">
    <property type="entry name" value="Acyl-CoA_Oxase/DH_mid-dom"/>
</dbReference>
<dbReference type="PROSITE" id="PS00072">
    <property type="entry name" value="ACYL_COA_DH_1"/>
    <property type="match status" value="1"/>
</dbReference>
<dbReference type="SMART" id="SM01117">
    <property type="entry name" value="Cyt-b5"/>
    <property type="match status" value="1"/>
</dbReference>
<keyword evidence="3" id="KW-0285">Flavoprotein</keyword>
<dbReference type="PROSITE" id="PS00903">
    <property type="entry name" value="CYT_DCMP_DEAMINASES_1"/>
    <property type="match status" value="1"/>
</dbReference>
<evidence type="ECO:0000256" key="4">
    <source>
        <dbReference type="ARBA" id="ARBA00022723"/>
    </source>
</evidence>
<feature type="domain" description="Cytochrome b5 heme-binding" evidence="8">
    <location>
        <begin position="7"/>
        <end position="86"/>
    </location>
</feature>
<evidence type="ECO:0000313" key="11">
    <source>
        <dbReference type="Proteomes" id="UP000309038"/>
    </source>
</evidence>
<dbReference type="Pfam" id="PF00441">
    <property type="entry name" value="Acyl-CoA_dh_1"/>
    <property type="match status" value="1"/>
</dbReference>
<protein>
    <recommendedName>
        <fullName evidence="12">Cytochrome b5 heme-binding domain-containing protein</fullName>
    </recommendedName>
</protein>
<dbReference type="SUPFAM" id="SSF55856">
    <property type="entry name" value="Cytochrome b5-like heme/steroid binding domain"/>
    <property type="match status" value="1"/>
</dbReference>
<keyword evidence="11" id="KW-1185">Reference proteome</keyword>
<dbReference type="SUPFAM" id="SSF53927">
    <property type="entry name" value="Cytidine deaminase-like"/>
    <property type="match status" value="1"/>
</dbReference>
<name>A0A4S4KTR9_9APHY</name>
<dbReference type="GO" id="GO:0050660">
    <property type="term" value="F:flavin adenine dinucleotide binding"/>
    <property type="evidence" value="ECO:0007669"/>
    <property type="project" value="InterPro"/>
</dbReference>
<dbReference type="Gene3D" id="1.20.140.10">
    <property type="entry name" value="Butyryl-CoA Dehydrogenase, subunit A, domain 3"/>
    <property type="match status" value="1"/>
</dbReference>
<dbReference type="Pfam" id="PF02771">
    <property type="entry name" value="Acyl-CoA_dh_N"/>
    <property type="match status" value="1"/>
</dbReference>
<dbReference type="GO" id="GO:0052717">
    <property type="term" value="F:tRNA-specific adenosine-34 deaminase activity"/>
    <property type="evidence" value="ECO:0007669"/>
    <property type="project" value="UniProtKB-EC"/>
</dbReference>
<keyword evidence="4" id="KW-0479">Metal-binding</keyword>
<dbReference type="InterPro" id="IPR037069">
    <property type="entry name" value="AcylCoA_DH/ox_N_sf"/>
</dbReference>
<dbReference type="SUPFAM" id="SSF56645">
    <property type="entry name" value="Acyl-CoA dehydrogenase NM domain-like"/>
    <property type="match status" value="1"/>
</dbReference>
<feature type="domain" description="CMP/dCMP-type deaminase" evidence="9">
    <location>
        <begin position="470"/>
        <end position="573"/>
    </location>
</feature>
<evidence type="ECO:0000313" key="10">
    <source>
        <dbReference type="EMBL" id="THH01741.1"/>
    </source>
</evidence>
<evidence type="ECO:0000256" key="3">
    <source>
        <dbReference type="ARBA" id="ARBA00022630"/>
    </source>
</evidence>
<dbReference type="InterPro" id="IPR016192">
    <property type="entry name" value="APOBEC/CMP_deaminase_Zn-bd"/>
</dbReference>
<dbReference type="PANTHER" id="PTHR48083">
    <property type="entry name" value="MEDIUM-CHAIN SPECIFIC ACYL-COA DEHYDROGENASE, MITOCHONDRIAL-RELATED"/>
    <property type="match status" value="1"/>
</dbReference>
<dbReference type="InterPro" id="IPR002125">
    <property type="entry name" value="CMP_dCMP_dom"/>
</dbReference>
<evidence type="ECO:0000256" key="5">
    <source>
        <dbReference type="ARBA" id="ARBA00022827"/>
    </source>
</evidence>
<dbReference type="InterPro" id="IPR050741">
    <property type="entry name" value="Acyl-CoA_dehydrogenase"/>
</dbReference>
<dbReference type="CDD" id="cd00567">
    <property type="entry name" value="ACAD"/>
    <property type="match status" value="1"/>
</dbReference>
<dbReference type="InterPro" id="IPR001199">
    <property type="entry name" value="Cyt_B5-like_heme/steroid-bd"/>
</dbReference>
<evidence type="ECO:0000259" key="8">
    <source>
        <dbReference type="PROSITE" id="PS50255"/>
    </source>
</evidence>
<evidence type="ECO:0008006" key="12">
    <source>
        <dbReference type="Google" id="ProtNLM"/>
    </source>
</evidence>
<dbReference type="Gene3D" id="3.40.140.10">
    <property type="entry name" value="Cytidine Deaminase, domain 2"/>
    <property type="match status" value="1"/>
</dbReference>
<dbReference type="GO" id="GO:0008270">
    <property type="term" value="F:zinc ion binding"/>
    <property type="evidence" value="ECO:0007669"/>
    <property type="project" value="InterPro"/>
</dbReference>
<keyword evidence="7" id="KW-0560">Oxidoreductase</keyword>
<reference evidence="10 11" key="1">
    <citation type="submission" date="2019-02" db="EMBL/GenBank/DDBJ databases">
        <title>Genome sequencing of the rare red list fungi Phlebia centrifuga.</title>
        <authorList>
            <person name="Buettner E."/>
            <person name="Kellner H."/>
        </authorList>
    </citation>
    <scope>NUCLEOTIDE SEQUENCE [LARGE SCALE GENOMIC DNA]</scope>
    <source>
        <strain evidence="10 11">DSM 108282</strain>
    </source>
</reference>
<dbReference type="Pfam" id="PF00173">
    <property type="entry name" value="Cyt-b5"/>
    <property type="match status" value="1"/>
</dbReference>
<accession>A0A4S4KTR9</accession>
<dbReference type="GO" id="GO:0005737">
    <property type="term" value="C:cytoplasm"/>
    <property type="evidence" value="ECO:0007669"/>
    <property type="project" value="TreeGrafter"/>
</dbReference>
<gene>
    <name evidence="10" type="ORF">EW026_g1012</name>
</gene>
<dbReference type="GO" id="GO:0002100">
    <property type="term" value="P:tRNA wobble adenosine to inosine editing"/>
    <property type="evidence" value="ECO:0007669"/>
    <property type="project" value="InterPro"/>
</dbReference>
<dbReference type="PROSITE" id="PS50255">
    <property type="entry name" value="CYTOCHROME_B5_2"/>
    <property type="match status" value="1"/>
</dbReference>
<dbReference type="CDD" id="cd01285">
    <property type="entry name" value="nucleoside_deaminase"/>
    <property type="match status" value="1"/>
</dbReference>
<dbReference type="AlphaFoldDB" id="A0A4S4KTR9"/>
<dbReference type="InterPro" id="IPR036250">
    <property type="entry name" value="AcylCo_DH-like_C"/>
</dbReference>
<dbReference type="InterPro" id="IPR016193">
    <property type="entry name" value="Cytidine_deaminase-like"/>
</dbReference>
<dbReference type="InterPro" id="IPR009075">
    <property type="entry name" value="AcylCo_DH/oxidase_C"/>
</dbReference>
<dbReference type="InterPro" id="IPR036400">
    <property type="entry name" value="Cyt_B5-like_heme/steroid_sf"/>
</dbReference>
<dbReference type="Pfam" id="PF02770">
    <property type="entry name" value="Acyl-CoA_dh_M"/>
    <property type="match status" value="1"/>
</dbReference>
<dbReference type="InterPro" id="IPR009100">
    <property type="entry name" value="AcylCoA_DH/oxidase_NM_dom_sf"/>
</dbReference>
<comment type="caution">
    <text evidence="10">The sequence shown here is derived from an EMBL/GenBank/DDBJ whole genome shotgun (WGS) entry which is preliminary data.</text>
</comment>
<comment type="cofactor">
    <cofactor evidence="1">
        <name>FAD</name>
        <dbReference type="ChEBI" id="CHEBI:57692"/>
    </cofactor>
</comment>
<evidence type="ECO:0000259" key="9">
    <source>
        <dbReference type="PROSITE" id="PS51747"/>
    </source>
</evidence>
<dbReference type="Proteomes" id="UP000309038">
    <property type="component" value="Unassembled WGS sequence"/>
</dbReference>
<organism evidence="10 11">
    <name type="scientific">Hermanssonia centrifuga</name>
    <dbReference type="NCBI Taxonomy" id="98765"/>
    <lineage>
        <taxon>Eukaryota</taxon>
        <taxon>Fungi</taxon>
        <taxon>Dikarya</taxon>
        <taxon>Basidiomycota</taxon>
        <taxon>Agaricomycotina</taxon>
        <taxon>Agaricomycetes</taxon>
        <taxon>Polyporales</taxon>
        <taxon>Meruliaceae</taxon>
        <taxon>Hermanssonia</taxon>
    </lineage>
</organism>
<evidence type="ECO:0000256" key="7">
    <source>
        <dbReference type="ARBA" id="ARBA00023002"/>
    </source>
</evidence>
<evidence type="ECO:0000256" key="1">
    <source>
        <dbReference type="ARBA" id="ARBA00001974"/>
    </source>
</evidence>
<dbReference type="InterPro" id="IPR046373">
    <property type="entry name" value="Acyl-CoA_Oxase/DH_mid-dom_sf"/>
</dbReference>
<dbReference type="InterPro" id="IPR013786">
    <property type="entry name" value="AcylCoA_DH/ox_N"/>
</dbReference>
<dbReference type="Pfam" id="PF14437">
    <property type="entry name" value="MafB19-deam"/>
    <property type="match status" value="1"/>
</dbReference>
<dbReference type="PROSITE" id="PS51747">
    <property type="entry name" value="CYT_DCMP_DEAMINASES_2"/>
    <property type="match status" value="1"/>
</dbReference>
<evidence type="ECO:0000256" key="6">
    <source>
        <dbReference type="ARBA" id="ARBA00022833"/>
    </source>
</evidence>
<keyword evidence="6" id="KW-0862">Zinc</keyword>
<dbReference type="EMBL" id="SGPJ01000017">
    <property type="protein sequence ID" value="THH01741.1"/>
    <property type="molecule type" value="Genomic_DNA"/>
</dbReference>
<evidence type="ECO:0000256" key="2">
    <source>
        <dbReference type="ARBA" id="ARBA00009347"/>
    </source>
</evidence>
<sequence>MATKTPLKTFTVEEVAQHNKEGDLWIIIDSKVYNLSRFADLHPGGAGVLFTPSIAGQDATQAFFGLHRHEVLLRPQYARLQIGTIQGQEQVIGSQPADSVSEVPYAEPSWLSKGYYSPYYNDSHRKFQKAVRKFMMEVVSPDAVKCEENGKRISQEVVDQLCEMNIPAMRLGKGKHLKGRTLMGGVITPEEFDPFHELIVNSEIGRFSTRGYVDGLLAGGVIGLPPVLNFGSSEVKDLVVSDVLSGKKFICLAITEAFAGSDVSGLQTTAVREGDEWVINGTKKWITNGTFADYFTVACKTEPGFTVILVPRSDNVSTKAIKTAYSSTAGTAYVTFENVRVPVSYTLGPVGKGMQVILSNFNHERWMIVCTSLATQRVIVEECLKWSNQRIVFGKPLNAQAVIRSKLANMIARVEAGQNWLESITHQMNNMSYHEQSDKLAGPIGLLKQFITRTGRETAEDATQIFGGRGITTTGMGKLIENYHRTSPYDAILGGAEDVLGDLGATRHAELEAIDGILSDKVLTPEMREYPLSETALYVTVEPCIMCASALRQLGIKEVFYGCENDRFGGCGSVLGVNNALPHPKHPAYRATGGYCREEAIMILRRFYVTENVNAPVPKSKANRVLKTEIVPKA</sequence>
<comment type="similarity">
    <text evidence="2">Belongs to the acyl-CoA dehydrogenase family.</text>
</comment>